<dbReference type="PANTHER" id="PTHR35024:SF4">
    <property type="entry name" value="POLYMER-FORMING CYTOSKELETAL PROTEIN"/>
    <property type="match status" value="1"/>
</dbReference>
<dbReference type="OrthoDB" id="9802488at2"/>
<dbReference type="RefSeq" id="WP_074462974.1">
    <property type="nucleotide sequence ID" value="NZ_FMUR01000016.1"/>
</dbReference>
<gene>
    <name evidence="3" type="ORF">SAMN02910451_02537</name>
</gene>
<protein>
    <submittedName>
        <fullName evidence="3">Protein CcmA, bactofilin family</fullName>
    </submittedName>
</protein>
<organism evidence="3 4">
    <name type="scientific">Butyrivibrio hungatei</name>
    <dbReference type="NCBI Taxonomy" id="185008"/>
    <lineage>
        <taxon>Bacteria</taxon>
        <taxon>Bacillati</taxon>
        <taxon>Bacillota</taxon>
        <taxon>Clostridia</taxon>
        <taxon>Lachnospirales</taxon>
        <taxon>Lachnospiraceae</taxon>
        <taxon>Butyrivibrio</taxon>
    </lineage>
</organism>
<dbReference type="Pfam" id="PF04519">
    <property type="entry name" value="Bactofilin"/>
    <property type="match status" value="1"/>
</dbReference>
<dbReference type="Proteomes" id="UP000183047">
    <property type="component" value="Unassembled WGS sequence"/>
</dbReference>
<evidence type="ECO:0000313" key="4">
    <source>
        <dbReference type="Proteomes" id="UP000183047"/>
    </source>
</evidence>
<dbReference type="InterPro" id="IPR007607">
    <property type="entry name" value="BacA/B"/>
</dbReference>
<evidence type="ECO:0000313" key="3">
    <source>
        <dbReference type="EMBL" id="SCY42124.1"/>
    </source>
</evidence>
<sequence>MFGNTKKDSTNATDNEILEQVGTIIGPGAVIDGPLTTKDSTRIDGTIKGNVNISGALIVGQEGKIFGTASGVNIYVAGEVNGNLSAPQGKVEISDTGKVVGDVICKGIIIDENAIFQGRCEMTGLERNSADIAKERAAAVKESNEADNENNSEANESDEKKVI</sequence>
<comment type="similarity">
    <text evidence="1">Belongs to the bactofilin family.</text>
</comment>
<reference evidence="4" key="1">
    <citation type="submission" date="2016-10" db="EMBL/GenBank/DDBJ databases">
        <authorList>
            <person name="Varghese N."/>
            <person name="Submissions S."/>
        </authorList>
    </citation>
    <scope>NUCLEOTIDE SEQUENCE [LARGE SCALE GENOMIC DNA]</scope>
    <source>
        <strain evidence="4">XBD2006</strain>
    </source>
</reference>
<dbReference type="PANTHER" id="PTHR35024">
    <property type="entry name" value="HYPOTHETICAL CYTOSOLIC PROTEIN"/>
    <property type="match status" value="1"/>
</dbReference>
<dbReference type="AlphaFoldDB" id="A0A1G5FSJ8"/>
<dbReference type="STRING" id="185008.bhn_I2198"/>
<name>A0A1G5FSJ8_9FIRM</name>
<evidence type="ECO:0000256" key="2">
    <source>
        <dbReference type="SAM" id="MobiDB-lite"/>
    </source>
</evidence>
<feature type="region of interest" description="Disordered" evidence="2">
    <location>
        <begin position="136"/>
        <end position="163"/>
    </location>
</feature>
<accession>A0A1G5FSJ8</accession>
<evidence type="ECO:0000256" key="1">
    <source>
        <dbReference type="ARBA" id="ARBA00044755"/>
    </source>
</evidence>
<keyword evidence="4" id="KW-1185">Reference proteome</keyword>
<dbReference type="EMBL" id="FMUR01000016">
    <property type="protein sequence ID" value="SCY42124.1"/>
    <property type="molecule type" value="Genomic_DNA"/>
</dbReference>
<proteinExistence type="inferred from homology"/>